<dbReference type="InterPro" id="IPR014115">
    <property type="entry name" value="TrbI_Ftype"/>
</dbReference>
<geneLocation type="plasmid" evidence="2">
    <name>LLAP10_pA</name>
</geneLocation>
<keyword evidence="2" id="KW-1185">Reference proteome</keyword>
<evidence type="ECO:0000313" key="2">
    <source>
        <dbReference type="Proteomes" id="UP000032430"/>
    </source>
</evidence>
<reference evidence="2" key="1">
    <citation type="submission" date="2014-09" db="EMBL/GenBank/DDBJ databases">
        <authorList>
            <person name="Gomez-Valero L."/>
        </authorList>
    </citation>
    <scope>NUCLEOTIDE SEQUENCE [LARGE SCALE GENOMIC DNA]</scope>
    <source>
        <strain evidence="2">ATCC700992</strain>
        <plasmid evidence="2">LLAP10_pA</plasmid>
    </source>
</reference>
<evidence type="ECO:0000313" key="1">
    <source>
        <dbReference type="EMBL" id="CEG59337.1"/>
    </source>
</evidence>
<dbReference type="KEGG" id="lfa:LFA_pA0241"/>
<dbReference type="Proteomes" id="UP000032430">
    <property type="component" value="Plasmid II"/>
</dbReference>
<dbReference type="AlphaFoldDB" id="A0A098GBI0"/>
<dbReference type="OrthoDB" id="5637964at2"/>
<keyword evidence="1" id="KW-0614">Plasmid</keyword>
<dbReference type="NCBIfam" id="TIGR02744">
    <property type="entry name" value="TrbI_Ftype"/>
    <property type="match status" value="1"/>
</dbReference>
<dbReference type="EMBL" id="LN614828">
    <property type="protein sequence ID" value="CEG59337.1"/>
    <property type="molecule type" value="Genomic_DNA"/>
</dbReference>
<gene>
    <name evidence="1" type="primary">trbI</name>
    <name evidence="1" type="ORF">LFA_pA0241</name>
</gene>
<protein>
    <submittedName>
        <fullName evidence="1">F pilus extension/retraction protein TrbI Inner membrane protein</fullName>
    </submittedName>
</protein>
<name>A0A098GBI0_9GAMM</name>
<accession>A0A098GBI0</accession>
<dbReference type="RefSeq" id="WP_045097909.1">
    <property type="nucleotide sequence ID" value="NZ_LN614828.1"/>
</dbReference>
<dbReference type="HOGENOM" id="CLU_2155171_0_0_6"/>
<sequence>MLRNYKAQLLILAGLVLSGMVLWSMHKTTPIAVVDMQRLLNQPAVLLSQSNLSEQEQKKVLKQYSSLLPQTLSQYGASHHVTLITATVISSGRFDVTDEVIAATLEKLGAL</sequence>
<organism evidence="1 2">
    <name type="scientific">Legionella fallonii LLAP-10</name>
    <dbReference type="NCBI Taxonomy" id="1212491"/>
    <lineage>
        <taxon>Bacteria</taxon>
        <taxon>Pseudomonadati</taxon>
        <taxon>Pseudomonadota</taxon>
        <taxon>Gammaproteobacteria</taxon>
        <taxon>Legionellales</taxon>
        <taxon>Legionellaceae</taxon>
        <taxon>Legionella</taxon>
    </lineage>
</organism>
<proteinExistence type="predicted"/>